<evidence type="ECO:0000313" key="2">
    <source>
        <dbReference type="Proteomes" id="UP001143856"/>
    </source>
</evidence>
<sequence length="374" mass="40405">MVLLRFRHEITDQMQCRHQFHPGLPASGTSPSGTMGCQKHQRNQTAANSHLLDSHTVVPEQSATTQGGQYQYLSHPSVPSTSAQGYSDVSHLFPDGKIPPPPPRLPPPGASASPQPLLNASKPDTVVSPAIARPQISINNKAPGAYSQGSEWQNQEQSSSTQPTPASGNDWEHTAGTKVFATNTTTYNIGNDGARVTSAAPEAIRLSANNDIAAVNEGFQTMRLENSSRETPLSTEDSNNSKYRAYSPQQASSPAPAIPAKIPFLTPQSPNHRSATPDASSATSPRQSQSAGRECISSNVTFAATWYTHRRAPEFSICMNCYENHIQGSRFKAEFQGMFLDDGKVRACAFNSTRIKERLWKLALSSGSLDSLVE</sequence>
<proteinExistence type="predicted"/>
<dbReference type="EMBL" id="JAPDGR010004492">
    <property type="protein sequence ID" value="KAJ2967960.1"/>
    <property type="molecule type" value="Genomic_DNA"/>
</dbReference>
<reference evidence="1" key="1">
    <citation type="submission" date="2022-10" db="EMBL/GenBank/DDBJ databases">
        <title>Genome Sequence of Xylaria curta.</title>
        <authorList>
            <person name="Buettner E."/>
        </authorList>
    </citation>
    <scope>NUCLEOTIDE SEQUENCE</scope>
    <source>
        <strain evidence="1">Babe10</strain>
    </source>
</reference>
<organism evidence="1 2">
    <name type="scientific">Xylaria curta</name>
    <dbReference type="NCBI Taxonomy" id="42375"/>
    <lineage>
        <taxon>Eukaryota</taxon>
        <taxon>Fungi</taxon>
        <taxon>Dikarya</taxon>
        <taxon>Ascomycota</taxon>
        <taxon>Pezizomycotina</taxon>
        <taxon>Sordariomycetes</taxon>
        <taxon>Xylariomycetidae</taxon>
        <taxon>Xylariales</taxon>
        <taxon>Xylariaceae</taxon>
        <taxon>Xylaria</taxon>
    </lineage>
</organism>
<gene>
    <name evidence="1" type="ORF">NUW58_g10327</name>
</gene>
<accession>A0ACC1MMB8</accession>
<comment type="caution">
    <text evidence="1">The sequence shown here is derived from an EMBL/GenBank/DDBJ whole genome shotgun (WGS) entry which is preliminary data.</text>
</comment>
<name>A0ACC1MMB8_9PEZI</name>
<dbReference type="Proteomes" id="UP001143856">
    <property type="component" value="Unassembled WGS sequence"/>
</dbReference>
<keyword evidence="2" id="KW-1185">Reference proteome</keyword>
<protein>
    <submittedName>
        <fullName evidence="1">Uncharacterized protein</fullName>
    </submittedName>
</protein>
<evidence type="ECO:0000313" key="1">
    <source>
        <dbReference type="EMBL" id="KAJ2967960.1"/>
    </source>
</evidence>